<dbReference type="OrthoDB" id="9783080at2"/>
<feature type="domain" description="PilZ" evidence="1">
    <location>
        <begin position="102"/>
        <end position="212"/>
    </location>
</feature>
<dbReference type="Pfam" id="PF07238">
    <property type="entry name" value="PilZ"/>
    <property type="match status" value="1"/>
</dbReference>
<reference evidence="3 4" key="1">
    <citation type="submission" date="2016-11" db="EMBL/GenBank/DDBJ databases">
        <authorList>
            <person name="Varghese N."/>
            <person name="Submissions S."/>
        </authorList>
    </citation>
    <scope>NUCLEOTIDE SEQUENCE [LARGE SCALE GENOMIC DNA]</scope>
    <source>
        <strain evidence="3 4">DSM 19027</strain>
    </source>
</reference>
<evidence type="ECO:0000259" key="2">
    <source>
        <dbReference type="Pfam" id="PF12945"/>
    </source>
</evidence>
<name>A0A1M6FZP0_9FIRM</name>
<protein>
    <submittedName>
        <fullName evidence="3">C-di-GMP-binding flagellar brake protein YcgR, contains PilZNR and PilZ domains</fullName>
    </submittedName>
</protein>
<dbReference type="InterPro" id="IPR009926">
    <property type="entry name" value="T3SS_YcgR_PilZN"/>
</dbReference>
<keyword evidence="3" id="KW-0969">Cilium</keyword>
<evidence type="ECO:0000259" key="1">
    <source>
        <dbReference type="Pfam" id="PF07238"/>
    </source>
</evidence>
<dbReference type="InterPro" id="IPR009875">
    <property type="entry name" value="PilZ_domain"/>
</dbReference>
<keyword evidence="4" id="KW-1185">Reference proteome</keyword>
<keyword evidence="3" id="KW-0966">Cell projection</keyword>
<dbReference type="GO" id="GO:0035438">
    <property type="term" value="F:cyclic-di-GMP binding"/>
    <property type="evidence" value="ECO:0007669"/>
    <property type="project" value="InterPro"/>
</dbReference>
<dbReference type="AlphaFoldDB" id="A0A1M6FZP0"/>
<accession>A0A1M6FZP0</accession>
<dbReference type="Pfam" id="PF12945">
    <property type="entry name" value="PilZNR"/>
    <property type="match status" value="1"/>
</dbReference>
<dbReference type="Proteomes" id="UP000324781">
    <property type="component" value="Unassembled WGS sequence"/>
</dbReference>
<dbReference type="Gene3D" id="2.40.10.220">
    <property type="entry name" value="predicted glycosyltransferase like domains"/>
    <property type="match status" value="1"/>
</dbReference>
<organism evidence="3 4">
    <name type="scientific">Thermoclostridium caenicola</name>
    <dbReference type="NCBI Taxonomy" id="659425"/>
    <lineage>
        <taxon>Bacteria</taxon>
        <taxon>Bacillati</taxon>
        <taxon>Bacillota</taxon>
        <taxon>Clostridia</taxon>
        <taxon>Eubacteriales</taxon>
        <taxon>Oscillospiraceae</taxon>
        <taxon>Thermoclostridium</taxon>
    </lineage>
</organism>
<dbReference type="EMBL" id="FQZP01000020">
    <property type="protein sequence ID" value="SHJ03201.1"/>
    <property type="molecule type" value="Genomic_DNA"/>
</dbReference>
<evidence type="ECO:0000313" key="4">
    <source>
        <dbReference type="Proteomes" id="UP000324781"/>
    </source>
</evidence>
<proteinExistence type="predicted"/>
<dbReference type="RefSeq" id="WP_149678621.1">
    <property type="nucleotide sequence ID" value="NZ_FQZP01000020.1"/>
</dbReference>
<evidence type="ECO:0000313" key="3">
    <source>
        <dbReference type="EMBL" id="SHJ03201.1"/>
    </source>
</evidence>
<gene>
    <name evidence="3" type="ORF">SAMN05444373_102027</name>
</gene>
<feature type="domain" description="Type III secretion system flagellar brake protein YcgR PilZN" evidence="2">
    <location>
        <begin position="8"/>
        <end position="93"/>
    </location>
</feature>
<keyword evidence="3" id="KW-0282">Flagellum</keyword>
<sequence length="225" mass="26427">MLKTKLTLGTKLELELYDANGNKMVPTLISQFEAVLPDDSMEILSPLLEGRIFPVRRGTRMVVIYQKDGEVYKFASEAIERKLEGNIHYLRIRPLTEEEKIQRRYFFRFSCVRDVEYRLFADGDTQEEERGVFRKGVTKDISGGGICFWADVKPEIGWQVEGILRLNRDIPFIGRVVRVIDIREGGRYNYEIGVEYTDITNMNRERVISFIYEEQRKLLKRGWTK</sequence>